<evidence type="ECO:0000313" key="10">
    <source>
        <dbReference type="EMBL" id="QKJ25888.1"/>
    </source>
</evidence>
<dbReference type="FunFam" id="3.30.70.60:FF:000002">
    <property type="entry name" value="30S ribosomal protein S6"/>
    <property type="match status" value="1"/>
</dbReference>
<evidence type="ECO:0000256" key="1">
    <source>
        <dbReference type="ARBA" id="ARBA00009512"/>
    </source>
</evidence>
<dbReference type="InterPro" id="IPR035980">
    <property type="entry name" value="Ribosomal_bS6_sf"/>
</dbReference>
<evidence type="ECO:0000256" key="2">
    <source>
        <dbReference type="ARBA" id="ARBA00022730"/>
    </source>
</evidence>
<dbReference type="NCBIfam" id="TIGR00166">
    <property type="entry name" value="S6"/>
    <property type="match status" value="1"/>
</dbReference>
<evidence type="ECO:0000256" key="4">
    <source>
        <dbReference type="ARBA" id="ARBA00022980"/>
    </source>
</evidence>
<dbReference type="Proteomes" id="UP000501003">
    <property type="component" value="Chromosome"/>
</dbReference>
<comment type="function">
    <text evidence="6 8">Binds together with bS18 to 16S ribosomal RNA.</text>
</comment>
<accession>A0A7D4QH50</accession>
<comment type="similarity">
    <text evidence="1 8">Belongs to the bacterial ribosomal protein bS6 family.</text>
</comment>
<evidence type="ECO:0000256" key="3">
    <source>
        <dbReference type="ARBA" id="ARBA00022884"/>
    </source>
</evidence>
<name>A0A7D4QH50_9MICO</name>
<dbReference type="CDD" id="cd00473">
    <property type="entry name" value="bS6"/>
    <property type="match status" value="1"/>
</dbReference>
<dbReference type="InterPro" id="IPR020814">
    <property type="entry name" value="Ribosomal_S6_plastid/chlpt"/>
</dbReference>
<sequence length="131" mass="14711">MHNYEVMVILDPQLDDRTVAPTIDKFLPAITNNGGTVDKVDIWGRRRMTYQIQKHSEGVYVVVNVTSSPAAVTEFDRQLRLNEAVLRTKVLRLEEAVFSINPIEFVPEDKPARAPRGPRSGGKRPSGPRSN</sequence>
<feature type="region of interest" description="Disordered" evidence="9">
    <location>
        <begin position="108"/>
        <end position="131"/>
    </location>
</feature>
<organism evidence="10 11">
    <name type="scientific">Aquiluna borgnonia</name>
    <dbReference type="NCBI Taxonomy" id="2499157"/>
    <lineage>
        <taxon>Bacteria</taxon>
        <taxon>Bacillati</taxon>
        <taxon>Actinomycetota</taxon>
        <taxon>Actinomycetes</taxon>
        <taxon>Micrococcales</taxon>
        <taxon>Microbacteriaceae</taxon>
        <taxon>Luna cluster</taxon>
        <taxon>Luna-1 subcluster</taxon>
        <taxon>Aquiluna</taxon>
    </lineage>
</organism>
<dbReference type="InterPro" id="IPR000529">
    <property type="entry name" value="Ribosomal_bS6"/>
</dbReference>
<evidence type="ECO:0000256" key="5">
    <source>
        <dbReference type="ARBA" id="ARBA00023274"/>
    </source>
</evidence>
<dbReference type="GO" id="GO:0005737">
    <property type="term" value="C:cytoplasm"/>
    <property type="evidence" value="ECO:0007669"/>
    <property type="project" value="UniProtKB-ARBA"/>
</dbReference>
<keyword evidence="3 8" id="KW-0694">RNA-binding</keyword>
<dbReference type="GO" id="GO:0070181">
    <property type="term" value="F:small ribosomal subunit rRNA binding"/>
    <property type="evidence" value="ECO:0007669"/>
    <property type="project" value="TreeGrafter"/>
</dbReference>
<keyword evidence="2 8" id="KW-0699">rRNA-binding</keyword>
<evidence type="ECO:0000256" key="6">
    <source>
        <dbReference type="ARBA" id="ARBA00035104"/>
    </source>
</evidence>
<keyword evidence="11" id="KW-1185">Reference proteome</keyword>
<reference evidence="10 11" key="1">
    <citation type="submission" date="2020-05" db="EMBL/GenBank/DDBJ databases">
        <title>Aquirufa sp. strain 15G-AUS-rot a new Aquirufa species.</title>
        <authorList>
            <person name="Pitt A."/>
            <person name="Hahn M.W."/>
        </authorList>
    </citation>
    <scope>NUCLEOTIDE SEQUENCE [LARGE SCALE GENOMIC DNA]</scope>
    <source>
        <strain evidence="10 11">15G-AUS-rot</strain>
    </source>
</reference>
<dbReference type="AlphaFoldDB" id="A0A7D4QH50"/>
<dbReference type="RefSeq" id="WP_173494184.1">
    <property type="nucleotide sequence ID" value="NZ_CP054056.1"/>
</dbReference>
<dbReference type="KEGG" id="aqg:HRU87_07020"/>
<protein>
    <recommendedName>
        <fullName evidence="7 8">Small ribosomal subunit protein bS6</fullName>
    </recommendedName>
</protein>
<keyword evidence="5 8" id="KW-0687">Ribonucleoprotein</keyword>
<feature type="compositionally biased region" description="Low complexity" evidence="9">
    <location>
        <begin position="114"/>
        <end position="131"/>
    </location>
</feature>
<dbReference type="SUPFAM" id="SSF54995">
    <property type="entry name" value="Ribosomal protein S6"/>
    <property type="match status" value="1"/>
</dbReference>
<dbReference type="GO" id="GO:1990904">
    <property type="term" value="C:ribonucleoprotein complex"/>
    <property type="evidence" value="ECO:0007669"/>
    <property type="project" value="UniProtKB-KW"/>
</dbReference>
<dbReference type="HAMAP" id="MF_00360">
    <property type="entry name" value="Ribosomal_bS6"/>
    <property type="match status" value="1"/>
</dbReference>
<evidence type="ECO:0000256" key="8">
    <source>
        <dbReference type="HAMAP-Rule" id="MF_00360"/>
    </source>
</evidence>
<keyword evidence="4 8" id="KW-0689">Ribosomal protein</keyword>
<evidence type="ECO:0000313" key="11">
    <source>
        <dbReference type="Proteomes" id="UP000501003"/>
    </source>
</evidence>
<gene>
    <name evidence="8 10" type="primary">rpsF</name>
    <name evidence="10" type="ORF">HRU87_07020</name>
</gene>
<dbReference type="PANTHER" id="PTHR21011">
    <property type="entry name" value="MITOCHONDRIAL 28S RIBOSOMAL PROTEIN S6"/>
    <property type="match status" value="1"/>
</dbReference>
<evidence type="ECO:0000256" key="9">
    <source>
        <dbReference type="SAM" id="MobiDB-lite"/>
    </source>
</evidence>
<dbReference type="GO" id="GO:0006412">
    <property type="term" value="P:translation"/>
    <property type="evidence" value="ECO:0007669"/>
    <property type="project" value="UniProtKB-UniRule"/>
</dbReference>
<dbReference type="Pfam" id="PF01250">
    <property type="entry name" value="Ribosomal_S6"/>
    <property type="match status" value="1"/>
</dbReference>
<proteinExistence type="inferred from homology"/>
<dbReference type="GO" id="GO:0003735">
    <property type="term" value="F:structural constituent of ribosome"/>
    <property type="evidence" value="ECO:0007669"/>
    <property type="project" value="InterPro"/>
</dbReference>
<dbReference type="Gene3D" id="3.30.70.60">
    <property type="match status" value="1"/>
</dbReference>
<dbReference type="GO" id="GO:0005840">
    <property type="term" value="C:ribosome"/>
    <property type="evidence" value="ECO:0007669"/>
    <property type="project" value="UniProtKB-KW"/>
</dbReference>
<dbReference type="PANTHER" id="PTHR21011:SF1">
    <property type="entry name" value="SMALL RIBOSOMAL SUBUNIT PROTEIN BS6M"/>
    <property type="match status" value="1"/>
</dbReference>
<evidence type="ECO:0000256" key="7">
    <source>
        <dbReference type="ARBA" id="ARBA00035294"/>
    </source>
</evidence>
<dbReference type="InterPro" id="IPR014717">
    <property type="entry name" value="Transl_elong_EF1B/ribsomal_bS6"/>
</dbReference>
<dbReference type="EMBL" id="CP054056">
    <property type="protein sequence ID" value="QKJ25888.1"/>
    <property type="molecule type" value="Genomic_DNA"/>
</dbReference>